<accession>A0ABT6FAX6</accession>
<evidence type="ECO:0000313" key="1">
    <source>
        <dbReference type="EMBL" id="MDG3004646.1"/>
    </source>
</evidence>
<gene>
    <name evidence="1" type="ORF">PZE19_12735</name>
</gene>
<protein>
    <submittedName>
        <fullName evidence="1">Uncharacterized protein</fullName>
    </submittedName>
</protein>
<comment type="caution">
    <text evidence="1">The sequence shown here is derived from an EMBL/GenBank/DDBJ whole genome shotgun (WGS) entry which is preliminary data.</text>
</comment>
<dbReference type="EMBL" id="JARRAG010000002">
    <property type="protein sequence ID" value="MDG3004646.1"/>
    <property type="molecule type" value="Genomic_DNA"/>
</dbReference>
<sequence length="87" mass="9319">MGTWKAKPAADLTISLTIEEDAVFTWEVDAKGQKQTLTGMAGYKDDTLGLFQQEGPPLAGKVTEIQPNSFKFSPADGGKGPALTFTR</sequence>
<proteinExistence type="predicted"/>
<name>A0ABT6FAX6_9BACT</name>
<organism evidence="1 2">
    <name type="scientific">Paludisphaera mucosa</name>
    <dbReference type="NCBI Taxonomy" id="3030827"/>
    <lineage>
        <taxon>Bacteria</taxon>
        <taxon>Pseudomonadati</taxon>
        <taxon>Planctomycetota</taxon>
        <taxon>Planctomycetia</taxon>
        <taxon>Isosphaerales</taxon>
        <taxon>Isosphaeraceae</taxon>
        <taxon>Paludisphaera</taxon>
    </lineage>
</organism>
<dbReference type="RefSeq" id="WP_277861001.1">
    <property type="nucleotide sequence ID" value="NZ_JARRAG010000002.1"/>
</dbReference>
<reference evidence="1 2" key="1">
    <citation type="submission" date="2023-03" db="EMBL/GenBank/DDBJ databases">
        <title>Paludisphaera mucosa sp. nov. a novel planctomycete from northern fen.</title>
        <authorList>
            <person name="Ivanova A."/>
        </authorList>
    </citation>
    <scope>NUCLEOTIDE SEQUENCE [LARGE SCALE GENOMIC DNA]</scope>
    <source>
        <strain evidence="1 2">Pla2</strain>
    </source>
</reference>
<keyword evidence="2" id="KW-1185">Reference proteome</keyword>
<dbReference type="Proteomes" id="UP001216907">
    <property type="component" value="Unassembled WGS sequence"/>
</dbReference>
<evidence type="ECO:0000313" key="2">
    <source>
        <dbReference type="Proteomes" id="UP001216907"/>
    </source>
</evidence>